<feature type="transmembrane region" description="Helical" evidence="1">
    <location>
        <begin position="165"/>
        <end position="188"/>
    </location>
</feature>
<feature type="transmembrane region" description="Helical" evidence="1">
    <location>
        <begin position="139"/>
        <end position="159"/>
    </location>
</feature>
<name>A0A840DWC2_9BACT</name>
<evidence type="ECO:0000313" key="2">
    <source>
        <dbReference type="EMBL" id="MBB4077474.1"/>
    </source>
</evidence>
<dbReference type="RefSeq" id="WP_183493738.1">
    <property type="nucleotide sequence ID" value="NZ_JACIFF010000001.1"/>
</dbReference>
<evidence type="ECO:0000256" key="1">
    <source>
        <dbReference type="SAM" id="Phobius"/>
    </source>
</evidence>
<protein>
    <submittedName>
        <fullName evidence="2">Putative tellurium resistance membrane protein TerC</fullName>
    </submittedName>
</protein>
<keyword evidence="3" id="KW-1185">Reference proteome</keyword>
<dbReference type="InterPro" id="IPR005496">
    <property type="entry name" value="Integral_membrane_TerC"/>
</dbReference>
<keyword evidence="1" id="KW-0472">Membrane</keyword>
<feature type="transmembrane region" description="Helical" evidence="1">
    <location>
        <begin position="200"/>
        <end position="219"/>
    </location>
</feature>
<accession>A0A840DWC2</accession>
<keyword evidence="1" id="KW-1133">Transmembrane helix</keyword>
<dbReference type="Pfam" id="PF03741">
    <property type="entry name" value="TerC"/>
    <property type="match status" value="1"/>
</dbReference>
<feature type="transmembrane region" description="Helical" evidence="1">
    <location>
        <begin position="239"/>
        <end position="257"/>
    </location>
</feature>
<feature type="transmembrane region" description="Helical" evidence="1">
    <location>
        <begin position="84"/>
        <end position="107"/>
    </location>
</feature>
<dbReference type="PANTHER" id="PTHR30060:SF0">
    <property type="entry name" value="COILED-COIL PROTEIN (DUF2040)-RELATED"/>
    <property type="match status" value="1"/>
</dbReference>
<dbReference type="AlphaFoldDB" id="A0A840DWC2"/>
<proteinExistence type="predicted"/>
<reference evidence="2 3" key="1">
    <citation type="submission" date="2020-08" db="EMBL/GenBank/DDBJ databases">
        <title>Genomic Encyclopedia of Type Strains, Phase IV (KMG-IV): sequencing the most valuable type-strain genomes for metagenomic binning, comparative biology and taxonomic classification.</title>
        <authorList>
            <person name="Goeker M."/>
        </authorList>
    </citation>
    <scope>NUCLEOTIDE SEQUENCE [LARGE SCALE GENOMIC DNA]</scope>
    <source>
        <strain evidence="2 3">DSM 105137</strain>
    </source>
</reference>
<feature type="transmembrane region" description="Helical" evidence="1">
    <location>
        <begin position="12"/>
        <end position="38"/>
    </location>
</feature>
<gene>
    <name evidence="2" type="ORF">GGR28_000075</name>
</gene>
<dbReference type="PANTHER" id="PTHR30060">
    <property type="entry name" value="INNER MEMBRANE PROTEIN"/>
    <property type="match status" value="1"/>
</dbReference>
<organism evidence="2 3">
    <name type="scientific">Neolewinella aquimaris</name>
    <dbReference type="NCBI Taxonomy" id="1835722"/>
    <lineage>
        <taxon>Bacteria</taxon>
        <taxon>Pseudomonadati</taxon>
        <taxon>Bacteroidota</taxon>
        <taxon>Saprospiria</taxon>
        <taxon>Saprospirales</taxon>
        <taxon>Lewinellaceae</taxon>
        <taxon>Neolewinella</taxon>
    </lineage>
</organism>
<comment type="caution">
    <text evidence="2">The sequence shown here is derived from an EMBL/GenBank/DDBJ whole genome shotgun (WGS) entry which is preliminary data.</text>
</comment>
<dbReference type="GO" id="GO:0005886">
    <property type="term" value="C:plasma membrane"/>
    <property type="evidence" value="ECO:0007669"/>
    <property type="project" value="TreeGrafter"/>
</dbReference>
<evidence type="ECO:0000313" key="3">
    <source>
        <dbReference type="Proteomes" id="UP000576209"/>
    </source>
</evidence>
<dbReference type="Proteomes" id="UP000576209">
    <property type="component" value="Unassembled WGS sequence"/>
</dbReference>
<dbReference type="EMBL" id="JACIFF010000001">
    <property type="protein sequence ID" value="MBB4077474.1"/>
    <property type="molecule type" value="Genomic_DNA"/>
</dbReference>
<keyword evidence="1" id="KW-0812">Transmembrane</keyword>
<feature type="transmembrane region" description="Helical" evidence="1">
    <location>
        <begin position="50"/>
        <end position="72"/>
    </location>
</feature>
<sequence>MFTIPDFGSGAVWLSLLTLTFLEIVLGIDNIIFISIASGKLKNEADRKRATNIGLILAMALRVALLFAVSWLVSLEESFVSFDWGWASAGFSGQSLILIAGGIFLLYKSTSEIHHKLEGDEHVDGDPGTPSVGASLQSVIVQITIINIVFSFDSILTAVGMTNGLVGALIIMIIAVIVSVLIMMLFAVPVGNFVNRNPTVQMLGLAFLILIGFMLIIEGAHLGHLNVFDNEIGTVPKGYLYFAIAFSLLVEFLNMKIRPKGMGTQVKLNTYAQEAADKTDYIRME</sequence>